<dbReference type="SUPFAM" id="SSF46785">
    <property type="entry name" value="Winged helix' DNA-binding domain"/>
    <property type="match status" value="1"/>
</dbReference>
<protein>
    <recommendedName>
        <fullName evidence="7">Transcriptional regulator</fullName>
    </recommendedName>
</protein>
<dbReference type="RefSeq" id="WP_126815305.1">
    <property type="nucleotide sequence ID" value="NZ_NGKC01000032.1"/>
</dbReference>
<reference evidence="5 6" key="1">
    <citation type="submission" date="2017-05" db="EMBL/GenBank/DDBJ databases">
        <title>Vagococcus spp. assemblies.</title>
        <authorList>
            <person name="Gulvik C.A."/>
        </authorList>
    </citation>
    <scope>NUCLEOTIDE SEQUENCE [LARGE SCALE GENOMIC DNA]</scope>
    <source>
        <strain evidence="5 6">LMG 24798</strain>
    </source>
</reference>
<evidence type="ECO:0000256" key="3">
    <source>
        <dbReference type="ARBA" id="ARBA00023125"/>
    </source>
</evidence>
<keyword evidence="4" id="KW-0804">Transcription</keyword>
<gene>
    <name evidence="5" type="ORF">CBF27_13915</name>
</gene>
<evidence type="ECO:0000256" key="2">
    <source>
        <dbReference type="ARBA" id="ARBA00023015"/>
    </source>
</evidence>
<proteinExistence type="inferred from homology"/>
<dbReference type="InterPro" id="IPR005650">
    <property type="entry name" value="BlaI_family"/>
</dbReference>
<sequence length="102" mass="11679">MIINSLTKKEKEILEIFLNSENALSVKNILDNDSSLNKNTVPVIVRQLLNKELIKVDHIGRSGTTFSRFYTPTVTLSEYLKWTIQDISNVKYDQLMKSFVSG</sequence>
<keyword evidence="6" id="KW-1185">Reference proteome</keyword>
<dbReference type="Pfam" id="PF03965">
    <property type="entry name" value="Penicillinase_R"/>
    <property type="match status" value="1"/>
</dbReference>
<dbReference type="GO" id="GO:0003677">
    <property type="term" value="F:DNA binding"/>
    <property type="evidence" value="ECO:0007669"/>
    <property type="project" value="UniProtKB-KW"/>
</dbReference>
<dbReference type="AlphaFoldDB" id="A0A430AL72"/>
<dbReference type="InterPro" id="IPR036390">
    <property type="entry name" value="WH_DNA-bd_sf"/>
</dbReference>
<evidence type="ECO:0000313" key="6">
    <source>
        <dbReference type="Proteomes" id="UP000286773"/>
    </source>
</evidence>
<name>A0A430AL72_9ENTE</name>
<comment type="caution">
    <text evidence="5">The sequence shown here is derived from an EMBL/GenBank/DDBJ whole genome shotgun (WGS) entry which is preliminary data.</text>
</comment>
<organism evidence="5 6">
    <name type="scientific">Vagococcus acidifermentans</name>
    <dbReference type="NCBI Taxonomy" id="564710"/>
    <lineage>
        <taxon>Bacteria</taxon>
        <taxon>Bacillati</taxon>
        <taxon>Bacillota</taxon>
        <taxon>Bacilli</taxon>
        <taxon>Lactobacillales</taxon>
        <taxon>Enterococcaceae</taxon>
        <taxon>Vagococcus</taxon>
    </lineage>
</organism>
<dbReference type="OrthoDB" id="2003001at2"/>
<evidence type="ECO:0000256" key="1">
    <source>
        <dbReference type="ARBA" id="ARBA00011046"/>
    </source>
</evidence>
<evidence type="ECO:0000313" key="5">
    <source>
        <dbReference type="EMBL" id="RSU08880.1"/>
    </source>
</evidence>
<accession>A0A430AL72</accession>
<dbReference type="GO" id="GO:0045892">
    <property type="term" value="P:negative regulation of DNA-templated transcription"/>
    <property type="evidence" value="ECO:0007669"/>
    <property type="project" value="InterPro"/>
</dbReference>
<feature type="non-terminal residue" evidence="5">
    <location>
        <position position="102"/>
    </location>
</feature>
<keyword evidence="3" id="KW-0238">DNA-binding</keyword>
<dbReference type="EMBL" id="NGKC01000032">
    <property type="protein sequence ID" value="RSU08880.1"/>
    <property type="molecule type" value="Genomic_DNA"/>
</dbReference>
<dbReference type="Proteomes" id="UP000286773">
    <property type="component" value="Unassembled WGS sequence"/>
</dbReference>
<keyword evidence="2" id="KW-0805">Transcription regulation</keyword>
<dbReference type="Gene3D" id="1.10.10.10">
    <property type="entry name" value="Winged helix-like DNA-binding domain superfamily/Winged helix DNA-binding domain"/>
    <property type="match status" value="1"/>
</dbReference>
<evidence type="ECO:0000256" key="4">
    <source>
        <dbReference type="ARBA" id="ARBA00023163"/>
    </source>
</evidence>
<dbReference type="InterPro" id="IPR036388">
    <property type="entry name" value="WH-like_DNA-bd_sf"/>
</dbReference>
<evidence type="ECO:0008006" key="7">
    <source>
        <dbReference type="Google" id="ProtNLM"/>
    </source>
</evidence>
<comment type="similarity">
    <text evidence="1">Belongs to the BlaI transcriptional regulatory family.</text>
</comment>